<gene>
    <name evidence="1" type="ORF">NJU99_04790</name>
</gene>
<dbReference type="EMBL" id="CP100595">
    <property type="protein sequence ID" value="UTJ07414.1"/>
    <property type="molecule type" value="Genomic_DNA"/>
</dbReference>
<sequence length="376" mass="43070">MKQLLSIIFVAAIFIGCTPKQEVEINIPQKEVSEQLGKPITNDFELGQNVGEQIEGVDPLVIEENEFTLEASQKSVNVAIVYPSRVVGRYAKSSMNTILGYLSFMNASYNVKVYDTENENPENITKAFEDLKTDGYEKVIALFTPRAASTLHTLDSSSLSVFLPLSNKGDYETYNDNFVYGAISYDKQIQKLLEYSNIKNTMFYQESYIGKKLKEKYEKQVPSTVTTKLIKNKRNYFKWIVKDHKLNNSTLFLNTKIVKTSIILSQLRAYETKPKVILSTQLNFNPKIIALTQEKDRKNLVVASSIDKVDDKLIDTIKMYGGDIEYNWVDYSTLVGIHYLFESNQSNGINTKIEDNRVIYEPKLYKTTRFGFLEIK</sequence>
<dbReference type="RefSeq" id="WP_254577588.1">
    <property type="nucleotide sequence ID" value="NZ_CP100595.1"/>
</dbReference>
<keyword evidence="2" id="KW-1185">Reference proteome</keyword>
<evidence type="ECO:0000313" key="1">
    <source>
        <dbReference type="EMBL" id="UTJ07414.1"/>
    </source>
</evidence>
<protein>
    <submittedName>
        <fullName evidence="1">Uncharacterized protein</fullName>
    </submittedName>
</protein>
<evidence type="ECO:0000313" key="2">
    <source>
        <dbReference type="Proteomes" id="UP001060012"/>
    </source>
</evidence>
<name>A0ABY5E5I6_9BACT</name>
<dbReference type="PROSITE" id="PS51257">
    <property type="entry name" value="PROKAR_LIPOPROTEIN"/>
    <property type="match status" value="1"/>
</dbReference>
<proteinExistence type="predicted"/>
<reference evidence="1" key="1">
    <citation type="submission" date="2022-07" db="EMBL/GenBank/DDBJ databases">
        <title>Arcobacter roscoffensis sp. nov., a marine bacterium isolated from coastal seawater collected from Roscoff, France.</title>
        <authorList>
            <person name="Pascual J."/>
            <person name="Lepeaux C."/>
            <person name="Methner A."/>
            <person name="Overmann J."/>
        </authorList>
    </citation>
    <scope>NUCLEOTIDE SEQUENCE</scope>
    <source>
        <strain evidence="1">ARW1-2F2</strain>
    </source>
</reference>
<accession>A0ABY5E5I6</accession>
<dbReference type="Proteomes" id="UP001060012">
    <property type="component" value="Chromosome"/>
</dbReference>
<organism evidence="1 2">
    <name type="scientific">Arcobacter roscoffensis</name>
    <dbReference type="NCBI Taxonomy" id="2961520"/>
    <lineage>
        <taxon>Bacteria</taxon>
        <taxon>Pseudomonadati</taxon>
        <taxon>Campylobacterota</taxon>
        <taxon>Epsilonproteobacteria</taxon>
        <taxon>Campylobacterales</taxon>
        <taxon>Arcobacteraceae</taxon>
        <taxon>Arcobacter</taxon>
    </lineage>
</organism>